<name>A0A832TSB2_9CREN</name>
<proteinExistence type="predicted"/>
<feature type="transmembrane region" description="Helical" evidence="1">
    <location>
        <begin position="225"/>
        <end position="254"/>
    </location>
</feature>
<protein>
    <recommendedName>
        <fullName evidence="4">Glycosyltransferase RgtA/B/C/D-like domain-containing protein</fullName>
    </recommendedName>
</protein>
<feature type="transmembrane region" description="Helical" evidence="1">
    <location>
        <begin position="170"/>
        <end position="188"/>
    </location>
</feature>
<feature type="transmembrane region" description="Helical" evidence="1">
    <location>
        <begin position="67"/>
        <end position="93"/>
    </location>
</feature>
<feature type="transmembrane region" description="Helical" evidence="1">
    <location>
        <begin position="105"/>
        <end position="124"/>
    </location>
</feature>
<dbReference type="OMA" id="QIAVISW"/>
<dbReference type="RefSeq" id="WP_010980604.1">
    <property type="nucleotide sequence ID" value="NZ_BAABQO010000015.1"/>
</dbReference>
<keyword evidence="1" id="KW-0472">Membrane</keyword>
<dbReference type="AlphaFoldDB" id="A0A832TSB2"/>
<organism evidence="2 3">
    <name type="scientific">Sulfurisphaera tokodaii</name>
    <dbReference type="NCBI Taxonomy" id="111955"/>
    <lineage>
        <taxon>Archaea</taxon>
        <taxon>Thermoproteota</taxon>
        <taxon>Thermoprotei</taxon>
        <taxon>Sulfolobales</taxon>
        <taxon>Sulfolobaceae</taxon>
        <taxon>Sulfurisphaera</taxon>
    </lineage>
</organism>
<evidence type="ECO:0000256" key="1">
    <source>
        <dbReference type="SAM" id="Phobius"/>
    </source>
</evidence>
<sequence>MIKLAKSANIPWISALILIIAYSLGNGIYITINRITYYPVFEWKLASMFFNILSAALMVLYNPRRYAFLLPLSLLSFYSLQLTPILLLIPIIYELRKGVSSVITYVLITVNSSMITWLLLRILLGINSYFSVPLLILNSGLPIAIPIIWFSGILFALLNGKSNIRIRIPLFLPYVLVLLIALIPYIPFINPAKIPETVDFTYYYSWLLHPTFDGWFFYSRPLYLLMLYSLSLVFGPYQVAFYEFVFISLLYVYSAYKLASAIDNKIANLSALLAAVSPMLITFLYSGLEANLFSISLMFISISYLIKRKRLALAILLSFLALLSHIYAWAQLSSAIIIYYLFMFIFKKTKPSKYEIIYLFSIIPFTITGLYAIFAGIFPVPIGLFNFNQLVYQIAVISWGSNNALIYYLLSAYGTRYLNGILKSLYVISLLGIIVLQPASNLVIDLPLFIPTAYAVNSLKRLSISYLVILFLILWGVYMSINSVPYLG</sequence>
<gene>
    <name evidence="2" type="ORF">HA332_13340</name>
</gene>
<dbReference type="Proteomes" id="UP000646844">
    <property type="component" value="Unassembled WGS sequence"/>
</dbReference>
<feature type="transmembrane region" description="Helical" evidence="1">
    <location>
        <begin position="12"/>
        <end position="31"/>
    </location>
</feature>
<evidence type="ECO:0000313" key="2">
    <source>
        <dbReference type="EMBL" id="HII75314.1"/>
    </source>
</evidence>
<feature type="transmembrane region" description="Helical" evidence="1">
    <location>
        <begin position="136"/>
        <end position="158"/>
    </location>
</feature>
<feature type="transmembrane region" description="Helical" evidence="1">
    <location>
        <begin position="390"/>
        <end position="413"/>
    </location>
</feature>
<reference evidence="2" key="1">
    <citation type="journal article" date="2020" name="bioRxiv">
        <title>A rank-normalized archaeal taxonomy based on genome phylogeny resolves widespread incomplete and uneven classifications.</title>
        <authorList>
            <person name="Rinke C."/>
            <person name="Chuvochina M."/>
            <person name="Mussig A.J."/>
            <person name="Chaumeil P.-A."/>
            <person name="Waite D.W."/>
            <person name="Whitman W.B."/>
            <person name="Parks D.H."/>
            <person name="Hugenholtz P."/>
        </authorList>
    </citation>
    <scope>NUCLEOTIDE SEQUENCE</scope>
    <source>
        <strain evidence="2">UBA8838</strain>
    </source>
</reference>
<feature type="transmembrane region" description="Helical" evidence="1">
    <location>
        <begin position="357"/>
        <end position="378"/>
    </location>
</feature>
<feature type="transmembrane region" description="Helical" evidence="1">
    <location>
        <begin position="312"/>
        <end position="345"/>
    </location>
</feature>
<keyword evidence="1" id="KW-1133">Transmembrane helix</keyword>
<keyword evidence="1" id="KW-0812">Transmembrane</keyword>
<comment type="caution">
    <text evidence="2">The sequence shown here is derived from an EMBL/GenBank/DDBJ whole genome shotgun (WGS) entry which is preliminary data.</text>
</comment>
<feature type="transmembrane region" description="Helical" evidence="1">
    <location>
        <begin position="464"/>
        <end position="487"/>
    </location>
</feature>
<feature type="transmembrane region" description="Helical" evidence="1">
    <location>
        <begin position="425"/>
        <end position="444"/>
    </location>
</feature>
<feature type="transmembrane region" description="Helical" evidence="1">
    <location>
        <begin position="266"/>
        <end position="285"/>
    </location>
</feature>
<dbReference type="EMBL" id="DUJO01000059">
    <property type="protein sequence ID" value="HII75314.1"/>
    <property type="molecule type" value="Genomic_DNA"/>
</dbReference>
<feature type="transmembrane region" description="Helical" evidence="1">
    <location>
        <begin position="43"/>
        <end position="61"/>
    </location>
</feature>
<evidence type="ECO:0008006" key="4">
    <source>
        <dbReference type="Google" id="ProtNLM"/>
    </source>
</evidence>
<accession>A0A832TSB2</accession>
<evidence type="ECO:0000313" key="3">
    <source>
        <dbReference type="Proteomes" id="UP000646844"/>
    </source>
</evidence>
<dbReference type="GeneID" id="1460602"/>